<evidence type="ECO:0000313" key="4">
    <source>
        <dbReference type="Proteomes" id="UP000821837"/>
    </source>
</evidence>
<feature type="signal peptide" evidence="2">
    <location>
        <begin position="1"/>
        <end position="16"/>
    </location>
</feature>
<accession>A0A9D4T3Q1</accession>
<feature type="compositionally biased region" description="Basic and acidic residues" evidence="1">
    <location>
        <begin position="206"/>
        <end position="232"/>
    </location>
</feature>
<dbReference type="EMBL" id="JABSTV010001248">
    <property type="protein sequence ID" value="KAH7969047.1"/>
    <property type="molecule type" value="Genomic_DNA"/>
</dbReference>
<evidence type="ECO:0000256" key="1">
    <source>
        <dbReference type="SAM" id="MobiDB-lite"/>
    </source>
</evidence>
<feature type="chain" id="PRO_5039127460" evidence="2">
    <location>
        <begin position="17"/>
        <end position="251"/>
    </location>
</feature>
<sequence>MLLVFFVSMLVDATMTTGILAGFVDPLIFEIYANNLRIRYAEHVRAGLKEGRNPDGGRLRVQGPRQAATRGDREARMNDTVEEVTQEVEPMFAVDTEGNIREMVMVMDRDEGEAQNAPDLQTIVAENPEMRREQVSEALRSFGIDLQKMGLKLELQNTATDAKSVKTVDHRTAVTHASGGQEKLHLEGENPGSESHLSMTTLKSESIGKSDGGRKEGDRSKSSGKREGKGEAPRLTINAVRAFLHDPKVGS</sequence>
<keyword evidence="4" id="KW-1185">Reference proteome</keyword>
<feature type="region of interest" description="Disordered" evidence="1">
    <location>
        <begin position="177"/>
        <end position="251"/>
    </location>
</feature>
<name>A0A9D4T3Q1_RHISA</name>
<evidence type="ECO:0000313" key="3">
    <source>
        <dbReference type="EMBL" id="KAH7969047.1"/>
    </source>
</evidence>
<protein>
    <submittedName>
        <fullName evidence="3">Uncharacterized protein</fullName>
    </submittedName>
</protein>
<organism evidence="3 4">
    <name type="scientific">Rhipicephalus sanguineus</name>
    <name type="common">Brown dog tick</name>
    <name type="synonym">Ixodes sanguineus</name>
    <dbReference type="NCBI Taxonomy" id="34632"/>
    <lineage>
        <taxon>Eukaryota</taxon>
        <taxon>Metazoa</taxon>
        <taxon>Ecdysozoa</taxon>
        <taxon>Arthropoda</taxon>
        <taxon>Chelicerata</taxon>
        <taxon>Arachnida</taxon>
        <taxon>Acari</taxon>
        <taxon>Parasitiformes</taxon>
        <taxon>Ixodida</taxon>
        <taxon>Ixodoidea</taxon>
        <taxon>Ixodidae</taxon>
        <taxon>Rhipicephalinae</taxon>
        <taxon>Rhipicephalus</taxon>
        <taxon>Rhipicephalus</taxon>
    </lineage>
</organism>
<feature type="region of interest" description="Disordered" evidence="1">
    <location>
        <begin position="49"/>
        <end position="75"/>
    </location>
</feature>
<reference evidence="3" key="2">
    <citation type="submission" date="2021-09" db="EMBL/GenBank/DDBJ databases">
        <authorList>
            <person name="Jia N."/>
            <person name="Wang J."/>
            <person name="Shi W."/>
            <person name="Du L."/>
            <person name="Sun Y."/>
            <person name="Zhan W."/>
            <person name="Jiang J."/>
            <person name="Wang Q."/>
            <person name="Zhang B."/>
            <person name="Ji P."/>
            <person name="Sakyi L.B."/>
            <person name="Cui X."/>
            <person name="Yuan T."/>
            <person name="Jiang B."/>
            <person name="Yang W."/>
            <person name="Lam T.T.-Y."/>
            <person name="Chang Q."/>
            <person name="Ding S."/>
            <person name="Wang X."/>
            <person name="Zhu J."/>
            <person name="Ruan X."/>
            <person name="Zhao L."/>
            <person name="Wei J."/>
            <person name="Que T."/>
            <person name="Du C."/>
            <person name="Cheng J."/>
            <person name="Dai P."/>
            <person name="Han X."/>
            <person name="Huang E."/>
            <person name="Gao Y."/>
            <person name="Liu J."/>
            <person name="Shao H."/>
            <person name="Ye R."/>
            <person name="Li L."/>
            <person name="Wei W."/>
            <person name="Wang X."/>
            <person name="Wang C."/>
            <person name="Huo Q."/>
            <person name="Li W."/>
            <person name="Guo W."/>
            <person name="Chen H."/>
            <person name="Chen S."/>
            <person name="Zhou L."/>
            <person name="Zhou L."/>
            <person name="Ni X."/>
            <person name="Tian J."/>
            <person name="Zhou Y."/>
            <person name="Sheng Y."/>
            <person name="Liu T."/>
            <person name="Pan Y."/>
            <person name="Xia L."/>
            <person name="Li J."/>
            <person name="Zhao F."/>
            <person name="Cao W."/>
        </authorList>
    </citation>
    <scope>NUCLEOTIDE SEQUENCE</scope>
    <source>
        <strain evidence="3">Rsan-2018</strain>
        <tissue evidence="3">Larvae</tissue>
    </source>
</reference>
<dbReference type="Proteomes" id="UP000821837">
    <property type="component" value="Unassembled WGS sequence"/>
</dbReference>
<dbReference type="AlphaFoldDB" id="A0A9D4T3Q1"/>
<feature type="compositionally biased region" description="Polar residues" evidence="1">
    <location>
        <begin position="192"/>
        <end position="204"/>
    </location>
</feature>
<evidence type="ECO:0000256" key="2">
    <source>
        <dbReference type="SAM" id="SignalP"/>
    </source>
</evidence>
<proteinExistence type="predicted"/>
<comment type="caution">
    <text evidence="3">The sequence shown here is derived from an EMBL/GenBank/DDBJ whole genome shotgun (WGS) entry which is preliminary data.</text>
</comment>
<feature type="compositionally biased region" description="Basic and acidic residues" evidence="1">
    <location>
        <begin position="49"/>
        <end position="58"/>
    </location>
</feature>
<gene>
    <name evidence="3" type="ORF">HPB52_014070</name>
</gene>
<keyword evidence="2" id="KW-0732">Signal</keyword>
<reference evidence="3" key="1">
    <citation type="journal article" date="2020" name="Cell">
        <title>Large-Scale Comparative Analyses of Tick Genomes Elucidate Their Genetic Diversity and Vector Capacities.</title>
        <authorList>
            <consortium name="Tick Genome and Microbiome Consortium (TIGMIC)"/>
            <person name="Jia N."/>
            <person name="Wang J."/>
            <person name="Shi W."/>
            <person name="Du L."/>
            <person name="Sun Y."/>
            <person name="Zhan W."/>
            <person name="Jiang J.F."/>
            <person name="Wang Q."/>
            <person name="Zhang B."/>
            <person name="Ji P."/>
            <person name="Bell-Sakyi L."/>
            <person name="Cui X.M."/>
            <person name="Yuan T.T."/>
            <person name="Jiang B.G."/>
            <person name="Yang W.F."/>
            <person name="Lam T.T."/>
            <person name="Chang Q.C."/>
            <person name="Ding S.J."/>
            <person name="Wang X.J."/>
            <person name="Zhu J.G."/>
            <person name="Ruan X.D."/>
            <person name="Zhao L."/>
            <person name="Wei J.T."/>
            <person name="Ye R.Z."/>
            <person name="Que T.C."/>
            <person name="Du C.H."/>
            <person name="Zhou Y.H."/>
            <person name="Cheng J.X."/>
            <person name="Dai P.F."/>
            <person name="Guo W.B."/>
            <person name="Han X.H."/>
            <person name="Huang E.J."/>
            <person name="Li L.F."/>
            <person name="Wei W."/>
            <person name="Gao Y.C."/>
            <person name="Liu J.Z."/>
            <person name="Shao H.Z."/>
            <person name="Wang X."/>
            <person name="Wang C.C."/>
            <person name="Yang T.C."/>
            <person name="Huo Q.B."/>
            <person name="Li W."/>
            <person name="Chen H.Y."/>
            <person name="Chen S.E."/>
            <person name="Zhou L.G."/>
            <person name="Ni X.B."/>
            <person name="Tian J.H."/>
            <person name="Sheng Y."/>
            <person name="Liu T."/>
            <person name="Pan Y.S."/>
            <person name="Xia L.Y."/>
            <person name="Li J."/>
            <person name="Zhao F."/>
            <person name="Cao W.C."/>
        </authorList>
    </citation>
    <scope>NUCLEOTIDE SEQUENCE</scope>
    <source>
        <strain evidence="3">Rsan-2018</strain>
    </source>
</reference>